<keyword evidence="1 3" id="KW-0145">Chemotaxis</keyword>
<dbReference type="GO" id="GO:0006935">
    <property type="term" value="P:chemotaxis"/>
    <property type="evidence" value="ECO:0007669"/>
    <property type="project" value="UniProtKB-UniRule"/>
</dbReference>
<dbReference type="PANTHER" id="PTHR35147:SF1">
    <property type="entry name" value="CHEMORECEPTOR GLUTAMINE DEAMIDASE CHED-RELATED"/>
    <property type="match status" value="1"/>
</dbReference>
<reference evidence="4" key="1">
    <citation type="journal article" date="2020" name="mSystems">
        <title>Genome- and Community-Level Interaction Insights into Carbon Utilization and Element Cycling Functions of Hydrothermarchaeota in Hydrothermal Sediment.</title>
        <authorList>
            <person name="Zhou Z."/>
            <person name="Liu Y."/>
            <person name="Xu W."/>
            <person name="Pan J."/>
            <person name="Luo Z.H."/>
            <person name="Li M."/>
        </authorList>
    </citation>
    <scope>NUCLEOTIDE SEQUENCE [LARGE SCALE GENOMIC DNA]</scope>
    <source>
        <strain evidence="4">HyVt-456</strain>
    </source>
</reference>
<keyword evidence="2 3" id="KW-0378">Hydrolase</keyword>
<dbReference type="Proteomes" id="UP000886005">
    <property type="component" value="Unassembled WGS sequence"/>
</dbReference>
<comment type="similarity">
    <text evidence="3">Belongs to the CheD family.</text>
</comment>
<dbReference type="AlphaFoldDB" id="A0A7V1PU55"/>
<dbReference type="Pfam" id="PF03975">
    <property type="entry name" value="CheD"/>
    <property type="match status" value="1"/>
</dbReference>
<dbReference type="GO" id="GO:0050568">
    <property type="term" value="F:protein-glutamine glutaminase activity"/>
    <property type="evidence" value="ECO:0007669"/>
    <property type="project" value="UniProtKB-UniRule"/>
</dbReference>
<dbReference type="InterPro" id="IPR038592">
    <property type="entry name" value="CheD-like_sf"/>
</dbReference>
<dbReference type="PANTHER" id="PTHR35147">
    <property type="entry name" value="CHEMORECEPTOR GLUTAMINE DEAMIDASE CHED-RELATED"/>
    <property type="match status" value="1"/>
</dbReference>
<dbReference type="EC" id="3.5.1.44" evidence="3"/>
<dbReference type="CDD" id="cd16352">
    <property type="entry name" value="CheD"/>
    <property type="match status" value="1"/>
</dbReference>
<accession>A0A7V1PU55</accession>
<proteinExistence type="inferred from homology"/>
<gene>
    <name evidence="3" type="primary">cheD</name>
    <name evidence="4" type="ORF">ENJ10_02310</name>
</gene>
<dbReference type="HAMAP" id="MF_01440">
    <property type="entry name" value="CheD"/>
    <property type="match status" value="1"/>
</dbReference>
<dbReference type="SUPFAM" id="SSF64438">
    <property type="entry name" value="CNF1/YfiH-like putative cysteine hydrolases"/>
    <property type="match status" value="1"/>
</dbReference>
<comment type="function">
    <text evidence="3">Probably deamidates glutamine residues to glutamate on methyl-accepting chemotaxis receptors (MCPs), playing an important role in chemotaxis.</text>
</comment>
<name>A0A7V1PU55_CALAY</name>
<dbReference type="EMBL" id="DRLD01000066">
    <property type="protein sequence ID" value="HED09496.1"/>
    <property type="molecule type" value="Genomic_DNA"/>
</dbReference>
<evidence type="ECO:0000256" key="1">
    <source>
        <dbReference type="ARBA" id="ARBA00022500"/>
    </source>
</evidence>
<dbReference type="InterPro" id="IPR011324">
    <property type="entry name" value="Cytotoxic_necrot_fac-like_cat"/>
</dbReference>
<dbReference type="InterPro" id="IPR005659">
    <property type="entry name" value="Chemorcpt_Glu_NH3ase_CheD"/>
</dbReference>
<sequence>MNVINVGVGEIGVSDKAGSVVKTYALGSCVALIFIAPKYNAVGLAHIALPDSTFSNGKSKELPGYFADLAIPKLIEEFKKLGVKKNSEVVVKMTGGAKIMDPQGRFNIGKRNVLAAKKILWKYKLGAIKEDVGKNFSRTVSVSVDTKDIVVSSPGRGEWKL</sequence>
<evidence type="ECO:0000256" key="3">
    <source>
        <dbReference type="HAMAP-Rule" id="MF_01440"/>
    </source>
</evidence>
<evidence type="ECO:0000313" key="4">
    <source>
        <dbReference type="EMBL" id="HED09496.1"/>
    </source>
</evidence>
<comment type="catalytic activity">
    <reaction evidence="3">
        <text>L-glutaminyl-[protein] + H2O = L-glutamyl-[protein] + NH4(+)</text>
        <dbReference type="Rhea" id="RHEA:16441"/>
        <dbReference type="Rhea" id="RHEA-COMP:10207"/>
        <dbReference type="Rhea" id="RHEA-COMP:10208"/>
        <dbReference type="ChEBI" id="CHEBI:15377"/>
        <dbReference type="ChEBI" id="CHEBI:28938"/>
        <dbReference type="ChEBI" id="CHEBI:29973"/>
        <dbReference type="ChEBI" id="CHEBI:30011"/>
        <dbReference type="EC" id="3.5.1.44"/>
    </reaction>
</comment>
<evidence type="ECO:0000256" key="2">
    <source>
        <dbReference type="ARBA" id="ARBA00022801"/>
    </source>
</evidence>
<organism evidence="4">
    <name type="scientific">Caldithrix abyssi</name>
    <dbReference type="NCBI Taxonomy" id="187145"/>
    <lineage>
        <taxon>Bacteria</taxon>
        <taxon>Pseudomonadati</taxon>
        <taxon>Calditrichota</taxon>
        <taxon>Calditrichia</taxon>
        <taxon>Calditrichales</taxon>
        <taxon>Calditrichaceae</taxon>
        <taxon>Caldithrix</taxon>
    </lineage>
</organism>
<dbReference type="Gene3D" id="3.30.1330.200">
    <property type="match status" value="1"/>
</dbReference>
<comment type="caution">
    <text evidence="4">The sequence shown here is derived from an EMBL/GenBank/DDBJ whole genome shotgun (WGS) entry which is preliminary data.</text>
</comment>
<protein>
    <recommendedName>
        <fullName evidence="3">Probable chemoreceptor glutamine deamidase CheD</fullName>
        <ecNumber evidence="3">3.5.1.44</ecNumber>
    </recommendedName>
</protein>